<dbReference type="PANTHER" id="PTHR43172:SF1">
    <property type="entry name" value="ADENYLOSUCCINATE LYASE"/>
    <property type="match status" value="1"/>
</dbReference>
<dbReference type="PRINTS" id="PR00149">
    <property type="entry name" value="FUMRATELYASE"/>
</dbReference>
<dbReference type="PRINTS" id="PR00145">
    <property type="entry name" value="ARGSUCLYASE"/>
</dbReference>
<evidence type="ECO:0000313" key="3">
    <source>
        <dbReference type="EMBL" id="PZN71161.1"/>
    </source>
</evidence>
<proteinExistence type="predicted"/>
<dbReference type="PANTHER" id="PTHR43172">
    <property type="entry name" value="ADENYLOSUCCINATE LYASE"/>
    <property type="match status" value="1"/>
</dbReference>
<dbReference type="GO" id="GO:0005829">
    <property type="term" value="C:cytosol"/>
    <property type="evidence" value="ECO:0007669"/>
    <property type="project" value="TreeGrafter"/>
</dbReference>
<dbReference type="GO" id="GO:0070626">
    <property type="term" value="F:(S)-2-(5-amino-1-(5-phospho-D-ribosyl)imidazole-4-carboxamido) succinate lyase (fumarate-forming) activity"/>
    <property type="evidence" value="ECO:0007669"/>
    <property type="project" value="TreeGrafter"/>
</dbReference>
<evidence type="ECO:0000313" key="4">
    <source>
        <dbReference type="Proteomes" id="UP000249396"/>
    </source>
</evidence>
<dbReference type="SUPFAM" id="SSF48557">
    <property type="entry name" value="L-aspartase-like"/>
    <property type="match status" value="1"/>
</dbReference>
<sequence length="453" mass="49378">MPVHISDSAIFGNSWATPELRVLFDDAALVAGWIEVMALLAQTQAEFGLIPAESARQLAQACNTVILDEAFFAEAREDFERTNHSLLGLIRALQRRCPGDSGEWLCYGATVQDITDTQTARILVKVRSVFQTQLKGVAEVLCNLARLYQNAPMCGRTHGQPGLPITFGFKAAGWLDEMQRHRQRLDDLGTRLGVGQLAGGVGSLSSLGARGLALQQRFLDRLDLSTPAISWTASRDRLAEWLNLLALITATADRIGHEVYNLQRPEIGELGEGLTPGTVGSITMPQKRNPEISEHLGTLARQVRHQASQMMENLVHDHERDGRSWKGEWVILPAACLATGKALALLHDLLAHLEVNVGRMRGNLLATKGFVQAEALMLALAPKLGKQSAHALVHAIAMDAAEHCTPLCEAVLAEPKILAVLGREEIERLFDTGQATGYCAEMVDRVLGQVHAL</sequence>
<accession>A0A2W4QFX7</accession>
<dbReference type="GO" id="GO:0004018">
    <property type="term" value="F:N6-(1,2-dicarboxyethyl)AMP AMP-lyase (fumarate-forming) activity"/>
    <property type="evidence" value="ECO:0007669"/>
    <property type="project" value="TreeGrafter"/>
</dbReference>
<dbReference type="InterPro" id="IPR008948">
    <property type="entry name" value="L-Aspartase-like"/>
</dbReference>
<dbReference type="InterPro" id="IPR000362">
    <property type="entry name" value="Fumarate_lyase_fam"/>
</dbReference>
<comment type="caution">
    <text evidence="3">The sequence shown here is derived from an EMBL/GenBank/DDBJ whole genome shotgun (WGS) entry which is preliminary data.</text>
</comment>
<dbReference type="CDD" id="cd01597">
    <property type="entry name" value="pCLME"/>
    <property type="match status" value="1"/>
</dbReference>
<evidence type="ECO:0000256" key="1">
    <source>
        <dbReference type="ARBA" id="ARBA00023239"/>
    </source>
</evidence>
<dbReference type="Pfam" id="PF10397">
    <property type="entry name" value="ADSL_C"/>
    <property type="match status" value="1"/>
</dbReference>
<dbReference type="InterPro" id="IPR022761">
    <property type="entry name" value="Fumarate_lyase_N"/>
</dbReference>
<dbReference type="Pfam" id="PF00206">
    <property type="entry name" value="Lyase_1"/>
    <property type="match status" value="1"/>
</dbReference>
<protein>
    <submittedName>
        <fullName evidence="3">Adenylosuccinate lyase family protein</fullName>
    </submittedName>
</protein>
<reference evidence="3 4" key="1">
    <citation type="journal article" date="2018" name="Aquat. Microb. Ecol.">
        <title>Gammaproteobacterial methanotrophs dominate.</title>
        <authorList>
            <person name="Rissanen A.J."/>
            <person name="Saarenheimo J."/>
            <person name="Tiirola M."/>
            <person name="Peura S."/>
            <person name="Aalto S.L."/>
            <person name="Karvinen A."/>
            <person name="Nykanen H."/>
        </authorList>
    </citation>
    <scope>NUCLEOTIDE SEQUENCE [LARGE SCALE GENOMIC DNA]</scope>
    <source>
        <strain evidence="3">AMbin10</strain>
    </source>
</reference>
<dbReference type="InterPro" id="IPR020557">
    <property type="entry name" value="Fumarate_lyase_CS"/>
</dbReference>
<dbReference type="PROSITE" id="PS00163">
    <property type="entry name" value="FUMARATE_LYASES"/>
    <property type="match status" value="1"/>
</dbReference>
<dbReference type="EMBL" id="QJPH01000533">
    <property type="protein sequence ID" value="PZN71161.1"/>
    <property type="molecule type" value="Genomic_DNA"/>
</dbReference>
<dbReference type="Gene3D" id="1.10.40.30">
    <property type="entry name" value="Fumarase/aspartase (C-terminal domain)"/>
    <property type="match status" value="1"/>
</dbReference>
<dbReference type="SMART" id="SM00998">
    <property type="entry name" value="ADSL_C"/>
    <property type="match status" value="1"/>
</dbReference>
<dbReference type="GO" id="GO:0044208">
    <property type="term" value="P:'de novo' AMP biosynthetic process"/>
    <property type="evidence" value="ECO:0007669"/>
    <property type="project" value="TreeGrafter"/>
</dbReference>
<dbReference type="Gene3D" id="1.20.200.10">
    <property type="entry name" value="Fumarase/aspartase (Central domain)"/>
    <property type="match status" value="1"/>
</dbReference>
<organism evidence="3 4">
    <name type="scientific">Candidatus Methylumidiphilus alinenensis</name>
    <dbReference type="NCBI Taxonomy" id="2202197"/>
    <lineage>
        <taxon>Bacteria</taxon>
        <taxon>Pseudomonadati</taxon>
        <taxon>Pseudomonadota</taxon>
        <taxon>Gammaproteobacteria</taxon>
        <taxon>Methylococcales</taxon>
        <taxon>Candidatus Methylumidiphilus</taxon>
    </lineage>
</organism>
<dbReference type="AlphaFoldDB" id="A0A2W4QFX7"/>
<name>A0A2W4QFX7_9GAMM</name>
<keyword evidence="1 3" id="KW-0456">Lyase</keyword>
<dbReference type="Proteomes" id="UP000249396">
    <property type="component" value="Unassembled WGS sequence"/>
</dbReference>
<evidence type="ECO:0000259" key="2">
    <source>
        <dbReference type="SMART" id="SM00998"/>
    </source>
</evidence>
<feature type="domain" description="Adenylosuccinate lyase C-terminal" evidence="2">
    <location>
        <begin position="368"/>
        <end position="447"/>
    </location>
</feature>
<gene>
    <name evidence="3" type="ORF">DM484_27120</name>
</gene>
<dbReference type="InterPro" id="IPR019468">
    <property type="entry name" value="AdenyloSucc_lyase_C"/>
</dbReference>